<keyword evidence="2" id="KW-1185">Reference proteome</keyword>
<evidence type="ECO:0000313" key="1">
    <source>
        <dbReference type="EMBL" id="KAF3860809.1"/>
    </source>
</evidence>
<name>A0A7J5ZIL9_DISMA</name>
<gene>
    <name evidence="1" type="ORF">F7725_001064</name>
</gene>
<dbReference type="AlphaFoldDB" id="A0A7J5ZIL9"/>
<dbReference type="EMBL" id="JAAKFY010000002">
    <property type="protein sequence ID" value="KAF3860809.1"/>
    <property type="molecule type" value="Genomic_DNA"/>
</dbReference>
<reference evidence="1 2" key="1">
    <citation type="submission" date="2020-03" db="EMBL/GenBank/DDBJ databases">
        <title>Dissostichus mawsoni Genome sequencing and assembly.</title>
        <authorList>
            <person name="Park H."/>
        </authorList>
    </citation>
    <scope>NUCLEOTIDE SEQUENCE [LARGE SCALE GENOMIC DNA]</scope>
    <source>
        <strain evidence="1">DM0001</strain>
        <tissue evidence="1">Muscle</tissue>
    </source>
</reference>
<evidence type="ECO:0000313" key="2">
    <source>
        <dbReference type="Proteomes" id="UP000518266"/>
    </source>
</evidence>
<comment type="caution">
    <text evidence="1">The sequence shown here is derived from an EMBL/GenBank/DDBJ whole genome shotgun (WGS) entry which is preliminary data.</text>
</comment>
<proteinExistence type="predicted"/>
<sequence>MREANKQDLIQETAAQMYKTNWLFDCYPVESASVGLKLMHCPAAVGNLRSNFEGARADSDALRQCQLISAFRRNKDLKDLLVHTNFNKKTPNREAPRVSKVGFIRLPHICNPFSRAGANLGQALTPNTKNAVYAVRCRACQRLCGGDTE</sequence>
<dbReference type="OrthoDB" id="8946688at2759"/>
<organism evidence="1 2">
    <name type="scientific">Dissostichus mawsoni</name>
    <name type="common">Antarctic cod</name>
    <dbReference type="NCBI Taxonomy" id="36200"/>
    <lineage>
        <taxon>Eukaryota</taxon>
        <taxon>Metazoa</taxon>
        <taxon>Chordata</taxon>
        <taxon>Craniata</taxon>
        <taxon>Vertebrata</taxon>
        <taxon>Euteleostomi</taxon>
        <taxon>Actinopterygii</taxon>
        <taxon>Neopterygii</taxon>
        <taxon>Teleostei</taxon>
        <taxon>Neoteleostei</taxon>
        <taxon>Acanthomorphata</taxon>
        <taxon>Eupercaria</taxon>
        <taxon>Perciformes</taxon>
        <taxon>Notothenioidei</taxon>
        <taxon>Nototheniidae</taxon>
        <taxon>Dissostichus</taxon>
    </lineage>
</organism>
<protein>
    <submittedName>
        <fullName evidence="1">Uncharacterized protein</fullName>
    </submittedName>
</protein>
<accession>A0A7J5ZIL9</accession>
<dbReference type="Proteomes" id="UP000518266">
    <property type="component" value="Unassembled WGS sequence"/>
</dbReference>